<reference evidence="1" key="1">
    <citation type="journal article" date="2020" name="mSystems">
        <title>Genome- and Community-Level Interaction Insights into Carbon Utilization and Element Cycling Functions of Hydrothermarchaeota in Hydrothermal Sediment.</title>
        <authorList>
            <person name="Zhou Z."/>
            <person name="Liu Y."/>
            <person name="Xu W."/>
            <person name="Pan J."/>
            <person name="Luo Z.H."/>
            <person name="Li M."/>
        </authorList>
    </citation>
    <scope>NUCLEOTIDE SEQUENCE [LARGE SCALE GENOMIC DNA]</scope>
    <source>
        <strain evidence="1">SpSt-897</strain>
    </source>
</reference>
<dbReference type="AlphaFoldDB" id="A0A7C3V2W2"/>
<name>A0A7C3V2W2_9BACT</name>
<evidence type="ECO:0008006" key="2">
    <source>
        <dbReference type="Google" id="ProtNLM"/>
    </source>
</evidence>
<dbReference type="EMBL" id="DTMF01000146">
    <property type="protein sequence ID" value="HGF33882.1"/>
    <property type="molecule type" value="Genomic_DNA"/>
</dbReference>
<proteinExistence type="predicted"/>
<evidence type="ECO:0000313" key="1">
    <source>
        <dbReference type="EMBL" id="HGF33882.1"/>
    </source>
</evidence>
<protein>
    <recommendedName>
        <fullName evidence="2">DUF2939 domain-containing protein</fullName>
    </recommendedName>
</protein>
<organism evidence="1">
    <name type="scientific">Desulfobacca acetoxidans</name>
    <dbReference type="NCBI Taxonomy" id="60893"/>
    <lineage>
        <taxon>Bacteria</taxon>
        <taxon>Pseudomonadati</taxon>
        <taxon>Thermodesulfobacteriota</taxon>
        <taxon>Desulfobaccia</taxon>
        <taxon>Desulfobaccales</taxon>
        <taxon>Desulfobaccaceae</taxon>
        <taxon>Desulfobacca</taxon>
    </lineage>
</organism>
<sequence length="188" mass="21651">MKRSAIIIFATVFLLAAVVSGGLYWRWLHSPRYALQKMVWAIQTKNMDKLFNYLDLQEIISNLVEASGADLAREGSDMTEWDRLGQRLGQKMAKFLLPKLVEKFHQEIKSGIEQFLLNLSNSQVLALAAAVSAADIDIRGEVAEVKLLDPQSGKPFRFRMKRDPVTREWRIVAIRYEDLKRLLKQEFL</sequence>
<gene>
    <name evidence="1" type="ORF">ENW96_05760</name>
</gene>
<comment type="caution">
    <text evidence="1">The sequence shown here is derived from an EMBL/GenBank/DDBJ whole genome shotgun (WGS) entry which is preliminary data.</text>
</comment>
<accession>A0A7C3V2W2</accession>